<dbReference type="PROSITE" id="PS51257">
    <property type="entry name" value="PROKAR_LIPOPROTEIN"/>
    <property type="match status" value="1"/>
</dbReference>
<dbReference type="AlphaFoldDB" id="A0A1B9NID2"/>
<comment type="caution">
    <text evidence="1">The sequence shown here is derived from an EMBL/GenBank/DDBJ whole genome shotgun (WGS) entry which is preliminary data.</text>
</comment>
<evidence type="ECO:0000313" key="1">
    <source>
        <dbReference type="EMBL" id="OCG76372.1"/>
    </source>
</evidence>
<dbReference type="Proteomes" id="UP000093355">
    <property type="component" value="Unassembled WGS sequence"/>
</dbReference>
<name>A0A1B9NID2_9MICO</name>
<protein>
    <submittedName>
        <fullName evidence="1">Uncharacterized protein</fullName>
    </submittedName>
</protein>
<keyword evidence="2" id="KW-1185">Reference proteome</keyword>
<dbReference type="Pfam" id="PF13343">
    <property type="entry name" value="SBP_bac_6"/>
    <property type="match status" value="1"/>
</dbReference>
<reference evidence="1 2" key="1">
    <citation type="submission" date="2016-05" db="EMBL/GenBank/DDBJ databases">
        <authorList>
            <person name="Lavstsen T."/>
            <person name="Jespersen J.S."/>
        </authorList>
    </citation>
    <scope>NUCLEOTIDE SEQUENCE [LARGE SCALE GENOMIC DNA]</scope>
    <source>
        <strain evidence="1 2">YLB-01</strain>
    </source>
</reference>
<dbReference type="SUPFAM" id="SSF53850">
    <property type="entry name" value="Periplasmic binding protein-like II"/>
    <property type="match status" value="1"/>
</dbReference>
<dbReference type="Gene3D" id="3.40.190.10">
    <property type="entry name" value="Periplasmic binding protein-like II"/>
    <property type="match status" value="2"/>
</dbReference>
<dbReference type="InterPro" id="IPR026045">
    <property type="entry name" value="Ferric-bd"/>
</dbReference>
<dbReference type="PANTHER" id="PTHR30006">
    <property type="entry name" value="THIAMINE-BINDING PERIPLASMIC PROTEIN-RELATED"/>
    <property type="match status" value="1"/>
</dbReference>
<accession>A0A1B9NID2</accession>
<organism evidence="1 2">
    <name type="scientific">Microbacterium sediminis</name>
    <dbReference type="NCBI Taxonomy" id="904291"/>
    <lineage>
        <taxon>Bacteria</taxon>
        <taxon>Bacillati</taxon>
        <taxon>Actinomycetota</taxon>
        <taxon>Actinomycetes</taxon>
        <taxon>Micrococcales</taxon>
        <taxon>Microbacteriaceae</taxon>
        <taxon>Microbacterium</taxon>
    </lineage>
</organism>
<proteinExistence type="predicted"/>
<evidence type="ECO:0000313" key="2">
    <source>
        <dbReference type="Proteomes" id="UP000093355"/>
    </source>
</evidence>
<dbReference type="OrthoDB" id="366726at2"/>
<dbReference type="STRING" id="904291.A7J15_12250"/>
<gene>
    <name evidence="1" type="ORF">A7J15_12250</name>
</gene>
<dbReference type="PANTHER" id="PTHR30006:SF24">
    <property type="entry name" value="SLL0237 PROTEIN"/>
    <property type="match status" value="1"/>
</dbReference>
<dbReference type="PIRSF" id="PIRSF002825">
    <property type="entry name" value="CfbpA"/>
    <property type="match status" value="1"/>
</dbReference>
<dbReference type="EMBL" id="LXMD01000003">
    <property type="protein sequence ID" value="OCG76372.1"/>
    <property type="molecule type" value="Genomic_DNA"/>
</dbReference>
<sequence>MNRKILAATATTVALGLALTGCGLQPAGGGDAPSGDSSAEPKGTVTIYSPRPAAITDEIIPMFEEASGYDVQLVTLGAAEVADRVRAEASNPQADVWWGGTPSLFTPAANEDLIEPWGEPVLEAVKDEYQFDDDKWVAEMLQLQLIAYNTEMMDEADAPHDWDDLIDPTYKDQIIIRDVAASGTMRAIYAAMIARFYEEDGSPDRGYEWLKALDANTKAYAANPEDLYLRLERQEAPITLWNHQDIMAQAAQGAAFDIIEPESGSPINTDGIAKIAGGPNPEGAEAFAEFIFSQETQEWLINNAFQIPTVDVESEPEWLSELTRNELEYDKALVAEHETEWIEYWAENIKDQG</sequence>
<dbReference type="RefSeq" id="WP_067028398.1">
    <property type="nucleotide sequence ID" value="NZ_CP038256.1"/>
</dbReference>